<dbReference type="OrthoDB" id="4554345at2"/>
<gene>
    <name evidence="3" type="ORF">F0L68_06275</name>
</gene>
<dbReference type="Gene3D" id="1.10.287.1060">
    <property type="entry name" value="ESAT-6-like"/>
    <property type="match status" value="1"/>
</dbReference>
<reference evidence="3 4" key="1">
    <citation type="submission" date="2019-09" db="EMBL/GenBank/DDBJ databases">
        <title>Goodfellowia gen. nov., a new genus of the Pseudonocardineae related to Actinoalloteichus, containing Goodfellowia coeruleoviolacea gen. nov., comb. nov. gen. nov., comb. nov.</title>
        <authorList>
            <person name="Labeda D."/>
        </authorList>
    </citation>
    <scope>NUCLEOTIDE SEQUENCE [LARGE SCALE GENOMIC DNA]</scope>
    <source>
        <strain evidence="3 4">AN110305</strain>
    </source>
</reference>
<feature type="compositionally biased region" description="Polar residues" evidence="2">
    <location>
        <begin position="93"/>
        <end position="103"/>
    </location>
</feature>
<dbReference type="InterPro" id="IPR010310">
    <property type="entry name" value="T7SS_ESAT-6-like"/>
</dbReference>
<dbReference type="RefSeq" id="WP_149848497.1">
    <property type="nucleotide sequence ID" value="NZ_VUOB01000010.1"/>
</dbReference>
<name>A0A5B2XP07_9PSEU</name>
<dbReference type="Proteomes" id="UP000323454">
    <property type="component" value="Unassembled WGS sequence"/>
</dbReference>
<keyword evidence="4" id="KW-1185">Reference proteome</keyword>
<dbReference type="SUPFAM" id="SSF140453">
    <property type="entry name" value="EsxAB dimer-like"/>
    <property type="match status" value="1"/>
</dbReference>
<comment type="caution">
    <text evidence="3">The sequence shown here is derived from an EMBL/GenBank/DDBJ whole genome shotgun (WGS) entry which is preliminary data.</text>
</comment>
<dbReference type="Pfam" id="PF06013">
    <property type="entry name" value="WXG100"/>
    <property type="match status" value="1"/>
</dbReference>
<feature type="region of interest" description="Disordered" evidence="2">
    <location>
        <begin position="81"/>
        <end position="103"/>
    </location>
</feature>
<dbReference type="AlphaFoldDB" id="A0A5B2XP07"/>
<protein>
    <recommendedName>
        <fullName evidence="1">ESAT-6-like protein</fullName>
    </recommendedName>
</protein>
<comment type="similarity">
    <text evidence="1">Belongs to the WXG100 family.</text>
</comment>
<evidence type="ECO:0000313" key="4">
    <source>
        <dbReference type="Proteomes" id="UP000323454"/>
    </source>
</evidence>
<proteinExistence type="inferred from homology"/>
<organism evidence="3 4">
    <name type="scientific">Solihabitans fulvus</name>
    <dbReference type="NCBI Taxonomy" id="1892852"/>
    <lineage>
        <taxon>Bacteria</taxon>
        <taxon>Bacillati</taxon>
        <taxon>Actinomycetota</taxon>
        <taxon>Actinomycetes</taxon>
        <taxon>Pseudonocardiales</taxon>
        <taxon>Pseudonocardiaceae</taxon>
        <taxon>Solihabitans</taxon>
    </lineage>
</organism>
<reference evidence="3 4" key="2">
    <citation type="submission" date="2019-09" db="EMBL/GenBank/DDBJ databases">
        <authorList>
            <person name="Jin C."/>
        </authorList>
    </citation>
    <scope>NUCLEOTIDE SEQUENCE [LARGE SCALE GENOMIC DNA]</scope>
    <source>
        <strain evidence="3 4">AN110305</strain>
    </source>
</reference>
<evidence type="ECO:0000256" key="2">
    <source>
        <dbReference type="SAM" id="MobiDB-lite"/>
    </source>
</evidence>
<dbReference type="NCBIfam" id="TIGR03930">
    <property type="entry name" value="WXG100_ESAT6"/>
    <property type="match status" value="1"/>
</dbReference>
<evidence type="ECO:0000313" key="3">
    <source>
        <dbReference type="EMBL" id="KAA2264694.1"/>
    </source>
</evidence>
<evidence type="ECO:0000256" key="1">
    <source>
        <dbReference type="RuleBase" id="RU362001"/>
    </source>
</evidence>
<dbReference type="InterPro" id="IPR036689">
    <property type="entry name" value="ESAT-6-like_sf"/>
</dbReference>
<dbReference type="EMBL" id="VUOB01000010">
    <property type="protein sequence ID" value="KAA2264694.1"/>
    <property type="molecule type" value="Genomic_DNA"/>
</dbReference>
<sequence length="103" mass="11041">MADGYSTGSQELLDLAKNIHQVDSDTQATLKSLAGKLEPLQSAWGGAAATAFHQLIERFNDDANKLSQALNSIGEQMSGSAATYLQQEEEHSQSMSTITNRLG</sequence>
<accession>A0A5B2XP07</accession>